<dbReference type="OrthoDB" id="5427732at2759"/>
<feature type="chain" id="PRO_5007806623" evidence="3">
    <location>
        <begin position="20"/>
        <end position="451"/>
    </location>
</feature>
<dbReference type="AlphaFoldDB" id="A0A139HJZ1"/>
<keyword evidence="2" id="KW-0812">Transmembrane</keyword>
<gene>
    <name evidence="4" type="ORF">AC578_5415</name>
</gene>
<evidence type="ECO:0000256" key="2">
    <source>
        <dbReference type="SAM" id="Phobius"/>
    </source>
</evidence>
<feature type="region of interest" description="Disordered" evidence="1">
    <location>
        <begin position="140"/>
        <end position="172"/>
    </location>
</feature>
<protein>
    <submittedName>
        <fullName evidence="4">Uncharacterized protein</fullName>
    </submittedName>
</protein>
<dbReference type="STRING" id="321146.A0A139HJZ1"/>
<evidence type="ECO:0000256" key="3">
    <source>
        <dbReference type="SAM" id="SignalP"/>
    </source>
</evidence>
<feature type="region of interest" description="Disordered" evidence="1">
    <location>
        <begin position="202"/>
        <end position="236"/>
    </location>
</feature>
<name>A0A139HJZ1_9PEZI</name>
<organism evidence="4 5">
    <name type="scientific">Pseudocercospora eumusae</name>
    <dbReference type="NCBI Taxonomy" id="321146"/>
    <lineage>
        <taxon>Eukaryota</taxon>
        <taxon>Fungi</taxon>
        <taxon>Dikarya</taxon>
        <taxon>Ascomycota</taxon>
        <taxon>Pezizomycotina</taxon>
        <taxon>Dothideomycetes</taxon>
        <taxon>Dothideomycetidae</taxon>
        <taxon>Mycosphaerellales</taxon>
        <taxon>Mycosphaerellaceae</taxon>
        <taxon>Pseudocercospora</taxon>
    </lineage>
</organism>
<feature type="transmembrane region" description="Helical" evidence="2">
    <location>
        <begin position="431"/>
        <end position="450"/>
    </location>
</feature>
<keyword evidence="5" id="KW-1185">Reference proteome</keyword>
<reference evidence="4 5" key="1">
    <citation type="submission" date="2015-07" db="EMBL/GenBank/DDBJ databases">
        <title>Comparative genomics of the Sigatoka disease complex on banana suggests a link between parallel evolutionary changes in Pseudocercospora fijiensis and Pseudocercospora eumusae and increased virulence on the banana host.</title>
        <authorList>
            <person name="Chang T.-C."/>
            <person name="Salvucci A."/>
            <person name="Crous P.W."/>
            <person name="Stergiopoulos I."/>
        </authorList>
    </citation>
    <scope>NUCLEOTIDE SEQUENCE [LARGE SCALE GENOMIC DNA]</scope>
    <source>
        <strain evidence="4 5">CBS 114824</strain>
    </source>
</reference>
<keyword evidence="2" id="KW-0472">Membrane</keyword>
<evidence type="ECO:0000256" key="1">
    <source>
        <dbReference type="SAM" id="MobiDB-lite"/>
    </source>
</evidence>
<keyword evidence="3" id="KW-0732">Signal</keyword>
<dbReference type="EMBL" id="LFZN01000038">
    <property type="protein sequence ID" value="KXT02723.1"/>
    <property type="molecule type" value="Genomic_DNA"/>
</dbReference>
<evidence type="ECO:0000313" key="4">
    <source>
        <dbReference type="EMBL" id="KXT02723.1"/>
    </source>
</evidence>
<comment type="caution">
    <text evidence="4">The sequence shown here is derived from an EMBL/GenBank/DDBJ whole genome shotgun (WGS) entry which is preliminary data.</text>
</comment>
<evidence type="ECO:0000313" key="5">
    <source>
        <dbReference type="Proteomes" id="UP000070133"/>
    </source>
</evidence>
<keyword evidence="2" id="KW-1133">Transmembrane helix</keyword>
<sequence length="451" mass="45853">MPSIPSLFLLGLPLMSARSIPDLEALEDDVVAQWEEGLKALPGESLKAAVEGHLRPKYREGIFKDGHDAIEAVRSDDPELASKLVDWAKSDATVKDYLRKRQSDNTTTSATTISTTSPVIVTDSTTSAVSLTTQTTVLTTSMSQSPPNTQGQSPSSSPNSASSSFPPSLRLDDTSDCSEFPPLFIRPFSITVVIHRVKPALTTAESTESSLTSVSASSTLQASEPITAPTVSASPSTQTGVLVPVEVTTTAQGGSTVVSTTQAFQNTAPTSVVLQITTTNDDGATITTSKNAPAVIITMTNSEGSVLTTASPLSNVAVAPGGSIVASSADMVTTTDSQGDTVVLSRPTPGGVYTTTDSGGEVAIVTYTPGGGVVSQLEIQTTVLPNGQRSTITSFAQVGGATNAPAAGGSASASGSGRPGLQSGAGMPSSWYAAELAIFVGAAIGLAGLIL</sequence>
<feature type="compositionally biased region" description="Low complexity" evidence="1">
    <location>
        <begin position="202"/>
        <end position="224"/>
    </location>
</feature>
<feature type="compositionally biased region" description="Low complexity" evidence="1">
    <location>
        <begin position="140"/>
        <end position="168"/>
    </location>
</feature>
<feature type="signal peptide" evidence="3">
    <location>
        <begin position="1"/>
        <end position="19"/>
    </location>
</feature>
<accession>A0A139HJZ1</accession>
<proteinExistence type="predicted"/>
<dbReference type="Proteomes" id="UP000070133">
    <property type="component" value="Unassembled WGS sequence"/>
</dbReference>